<dbReference type="Proteomes" id="UP000772434">
    <property type="component" value="Unassembled WGS sequence"/>
</dbReference>
<sequence length="315" mass="35733">MSEATTITSQLYFGNLTSSHSPTCSSLESVYQALYTESLAKSRRNDFPDSPLARARLRALIAQTRSDLQTCSANTVHSQISRVLELQESLLAPIRTLPSDVLIDIFQLVIETSDEPGITYPSSKSLKSHKLAGYIFLLTWICFWWRDEALSYSAFWSRITFTYDLQRGRIRSRDAPVLNTEVIAFLIECILRSGASVPMSIEVFLRGDDTPPAIITTSLTMLVARSHRWRQAVLSFKDLYLVYTMFPSKLKLSPTHFPFLKDLSFRCSGGVSSTYSGKNPILECHPSLQNLELSIWTFRFIRRCYSESKLEGLEP</sequence>
<dbReference type="AlphaFoldDB" id="A0A9P5PKX5"/>
<evidence type="ECO:0008006" key="3">
    <source>
        <dbReference type="Google" id="ProtNLM"/>
    </source>
</evidence>
<dbReference type="OrthoDB" id="3365698at2759"/>
<reference evidence="1" key="1">
    <citation type="submission" date="2020-11" db="EMBL/GenBank/DDBJ databases">
        <authorList>
            <consortium name="DOE Joint Genome Institute"/>
            <person name="Ahrendt S."/>
            <person name="Riley R."/>
            <person name="Andreopoulos W."/>
            <person name="Labutti K."/>
            <person name="Pangilinan J."/>
            <person name="Ruiz-Duenas F.J."/>
            <person name="Barrasa J.M."/>
            <person name="Sanchez-Garcia M."/>
            <person name="Camarero S."/>
            <person name="Miyauchi S."/>
            <person name="Serrano A."/>
            <person name="Linde D."/>
            <person name="Babiker R."/>
            <person name="Drula E."/>
            <person name="Ayuso-Fernandez I."/>
            <person name="Pacheco R."/>
            <person name="Padilla G."/>
            <person name="Ferreira P."/>
            <person name="Barriuso J."/>
            <person name="Kellner H."/>
            <person name="Castanera R."/>
            <person name="Alfaro M."/>
            <person name="Ramirez L."/>
            <person name="Pisabarro A.G."/>
            <person name="Kuo A."/>
            <person name="Tritt A."/>
            <person name="Lipzen A."/>
            <person name="He G."/>
            <person name="Yan M."/>
            <person name="Ng V."/>
            <person name="Cullen D."/>
            <person name="Martin F."/>
            <person name="Rosso M.-N."/>
            <person name="Henrissat B."/>
            <person name="Hibbett D."/>
            <person name="Martinez A.T."/>
            <person name="Grigoriev I.V."/>
        </authorList>
    </citation>
    <scope>NUCLEOTIDE SEQUENCE</scope>
    <source>
        <strain evidence="1">AH 40177</strain>
    </source>
</reference>
<proteinExistence type="predicted"/>
<evidence type="ECO:0000313" key="2">
    <source>
        <dbReference type="Proteomes" id="UP000772434"/>
    </source>
</evidence>
<dbReference type="EMBL" id="JADNRY010000123">
    <property type="protein sequence ID" value="KAF9064452.1"/>
    <property type="molecule type" value="Genomic_DNA"/>
</dbReference>
<name>A0A9P5PKX5_9AGAR</name>
<evidence type="ECO:0000313" key="1">
    <source>
        <dbReference type="EMBL" id="KAF9064452.1"/>
    </source>
</evidence>
<protein>
    <recommendedName>
        <fullName evidence="3">F-box domain-containing protein</fullName>
    </recommendedName>
</protein>
<accession>A0A9P5PKX5</accession>
<gene>
    <name evidence="1" type="ORF">BDP27DRAFT_1333561</name>
</gene>
<keyword evidence="2" id="KW-1185">Reference proteome</keyword>
<feature type="non-terminal residue" evidence="1">
    <location>
        <position position="1"/>
    </location>
</feature>
<comment type="caution">
    <text evidence="1">The sequence shown here is derived from an EMBL/GenBank/DDBJ whole genome shotgun (WGS) entry which is preliminary data.</text>
</comment>
<organism evidence="1 2">
    <name type="scientific">Rhodocollybia butyracea</name>
    <dbReference type="NCBI Taxonomy" id="206335"/>
    <lineage>
        <taxon>Eukaryota</taxon>
        <taxon>Fungi</taxon>
        <taxon>Dikarya</taxon>
        <taxon>Basidiomycota</taxon>
        <taxon>Agaricomycotina</taxon>
        <taxon>Agaricomycetes</taxon>
        <taxon>Agaricomycetidae</taxon>
        <taxon>Agaricales</taxon>
        <taxon>Marasmiineae</taxon>
        <taxon>Omphalotaceae</taxon>
        <taxon>Rhodocollybia</taxon>
    </lineage>
</organism>